<evidence type="ECO:0000256" key="3">
    <source>
        <dbReference type="ARBA" id="ARBA00022705"/>
    </source>
</evidence>
<dbReference type="GO" id="GO:0004252">
    <property type="term" value="F:serine-type endopeptidase activity"/>
    <property type="evidence" value="ECO:0007669"/>
    <property type="project" value="UniProtKB-EC"/>
</dbReference>
<dbReference type="NCBIfam" id="TIGR00498">
    <property type="entry name" value="lexA"/>
    <property type="match status" value="1"/>
</dbReference>
<dbReference type="CDD" id="cd06529">
    <property type="entry name" value="S24_LexA-like"/>
    <property type="match status" value="1"/>
</dbReference>
<dbReference type="Pfam" id="PF01726">
    <property type="entry name" value="LexA_DNA_bind"/>
    <property type="match status" value="1"/>
</dbReference>
<evidence type="ECO:0000259" key="15">
    <source>
        <dbReference type="Pfam" id="PF01726"/>
    </source>
</evidence>
<dbReference type="PRINTS" id="PR00726">
    <property type="entry name" value="LEXASERPTASE"/>
</dbReference>
<comment type="function">
    <text evidence="12">Represses a number of genes involved in the response to DNA damage (SOS response), including recA and lexA. In the presence of single-stranded DNA, RecA interacts with LexA causing an autocatalytic cleavage which disrupts the DNA-binding part of LexA, leading to derepression of the SOS regulon and eventually DNA repair.</text>
</comment>
<dbReference type="Gene3D" id="1.10.10.10">
    <property type="entry name" value="Winged helix-like DNA-binding domain superfamily/Winged helix DNA-binding domain"/>
    <property type="match status" value="1"/>
</dbReference>
<dbReference type="SUPFAM" id="SSF51306">
    <property type="entry name" value="LexA/Signal peptidase"/>
    <property type="match status" value="1"/>
</dbReference>
<feature type="DNA-binding region" description="H-T-H motif" evidence="12">
    <location>
        <begin position="31"/>
        <end position="51"/>
    </location>
</feature>
<dbReference type="EMBL" id="JAGGKS010000003">
    <property type="protein sequence ID" value="MBP1925322.1"/>
    <property type="molecule type" value="Genomic_DNA"/>
</dbReference>
<dbReference type="InterPro" id="IPR036390">
    <property type="entry name" value="WH_DNA-bd_sf"/>
</dbReference>
<keyword evidence="5 12" id="KW-0378">Hydrolase</keyword>
<proteinExistence type="inferred from homology"/>
<evidence type="ECO:0000256" key="13">
    <source>
        <dbReference type="RuleBase" id="RU003991"/>
    </source>
</evidence>
<evidence type="ECO:0000256" key="1">
    <source>
        <dbReference type="ARBA" id="ARBA00007484"/>
    </source>
</evidence>
<evidence type="ECO:0000256" key="11">
    <source>
        <dbReference type="ARBA" id="ARBA00023236"/>
    </source>
</evidence>
<keyword evidence="17" id="KW-1185">Reference proteome</keyword>
<evidence type="ECO:0000313" key="16">
    <source>
        <dbReference type="EMBL" id="MBP1925322.1"/>
    </source>
</evidence>
<dbReference type="InterPro" id="IPR039418">
    <property type="entry name" value="LexA-like"/>
</dbReference>
<feature type="active site" description="For autocatalytic cleavage activity" evidence="12">
    <location>
        <position position="132"/>
    </location>
</feature>
<dbReference type="InterPro" id="IPR050077">
    <property type="entry name" value="LexA_repressor"/>
</dbReference>
<accession>A0ABS4GCD5</accession>
<dbReference type="InterPro" id="IPR006199">
    <property type="entry name" value="LexA_DNA-bd_dom"/>
</dbReference>
<feature type="active site" description="For autocatalytic cleavage activity" evidence="12">
    <location>
        <position position="169"/>
    </location>
</feature>
<dbReference type="EC" id="3.4.21.88" evidence="12"/>
<dbReference type="CDD" id="cd00090">
    <property type="entry name" value="HTH_ARSR"/>
    <property type="match status" value="1"/>
</dbReference>
<dbReference type="PANTHER" id="PTHR33516:SF2">
    <property type="entry name" value="LEXA REPRESSOR-RELATED"/>
    <property type="match status" value="1"/>
</dbReference>
<gene>
    <name evidence="12" type="primary">lexA</name>
    <name evidence="16" type="ORF">J2Z76_001181</name>
</gene>
<sequence>MMNYKDLSDKQVKILEYIKNELSLRGYPPSIREICQAVGLSSTSSVHAHLNTLEEKGYIKKGTNKRRAIEIIDADDICSNMPRKEIVNVPIIGTVAAGAPILAVENIDDTLPISIDFVGNKESYVLKVKGESMIDAGILSGDFVIVNSQNSAENGDIVVALIEDEATVKTFYKEKDHIRLQPQNKSMDPILVKEAYILGVVKAVVRKY</sequence>
<dbReference type="Gene3D" id="2.10.109.10">
    <property type="entry name" value="Umud Fragment, subunit A"/>
    <property type="match status" value="1"/>
</dbReference>
<feature type="site" description="Cleavage; by autolysis" evidence="12">
    <location>
        <begin position="97"/>
        <end position="98"/>
    </location>
</feature>
<evidence type="ECO:0000256" key="5">
    <source>
        <dbReference type="ARBA" id="ARBA00022801"/>
    </source>
</evidence>
<evidence type="ECO:0000259" key="14">
    <source>
        <dbReference type="Pfam" id="PF00717"/>
    </source>
</evidence>
<dbReference type="InterPro" id="IPR011991">
    <property type="entry name" value="ArsR-like_HTH"/>
</dbReference>
<dbReference type="HAMAP" id="MF_00015">
    <property type="entry name" value="LexA"/>
    <property type="match status" value="1"/>
</dbReference>
<keyword evidence="4 12" id="KW-0227">DNA damage</keyword>
<organism evidence="16 17">
    <name type="scientific">Sedimentibacter acidaminivorans</name>
    <dbReference type="NCBI Taxonomy" id="913099"/>
    <lineage>
        <taxon>Bacteria</taxon>
        <taxon>Bacillati</taxon>
        <taxon>Bacillota</taxon>
        <taxon>Tissierellia</taxon>
        <taxon>Sedimentibacter</taxon>
    </lineage>
</organism>
<protein>
    <recommendedName>
        <fullName evidence="12">LexA repressor</fullName>
        <ecNumber evidence="12">3.4.21.88</ecNumber>
    </recommendedName>
</protein>
<evidence type="ECO:0000313" key="17">
    <source>
        <dbReference type="Proteomes" id="UP001519342"/>
    </source>
</evidence>
<feature type="domain" description="LexA repressor DNA-binding" evidence="15">
    <location>
        <begin position="5"/>
        <end position="68"/>
    </location>
</feature>
<dbReference type="InterPro" id="IPR006197">
    <property type="entry name" value="Peptidase_S24_LexA"/>
</dbReference>
<name>A0ABS4GCD5_9FIRM</name>
<evidence type="ECO:0000256" key="12">
    <source>
        <dbReference type="HAMAP-Rule" id="MF_00015"/>
    </source>
</evidence>
<evidence type="ECO:0000256" key="2">
    <source>
        <dbReference type="ARBA" id="ARBA00022491"/>
    </source>
</evidence>
<keyword evidence="7 12" id="KW-0805">Transcription regulation</keyword>
<keyword evidence="10 12" id="KW-0234">DNA repair</keyword>
<dbReference type="InterPro" id="IPR015927">
    <property type="entry name" value="Peptidase_S24_S26A/B/C"/>
</dbReference>
<keyword evidence="9 12" id="KW-0804">Transcription</keyword>
<keyword evidence="2 12" id="KW-0678">Repressor</keyword>
<keyword evidence="3 12" id="KW-0235">DNA replication</keyword>
<evidence type="ECO:0000256" key="8">
    <source>
        <dbReference type="ARBA" id="ARBA00023125"/>
    </source>
</evidence>
<evidence type="ECO:0000256" key="6">
    <source>
        <dbReference type="ARBA" id="ARBA00022813"/>
    </source>
</evidence>
<keyword evidence="11 12" id="KW-0742">SOS response</keyword>
<reference evidence="16 17" key="1">
    <citation type="submission" date="2021-03" db="EMBL/GenBank/DDBJ databases">
        <title>Genomic Encyclopedia of Type Strains, Phase IV (KMG-IV): sequencing the most valuable type-strain genomes for metagenomic binning, comparative biology and taxonomic classification.</title>
        <authorList>
            <person name="Goeker M."/>
        </authorList>
    </citation>
    <scope>NUCLEOTIDE SEQUENCE [LARGE SCALE GENOMIC DNA]</scope>
    <source>
        <strain evidence="16 17">DSM 24004</strain>
    </source>
</reference>
<comment type="subunit">
    <text evidence="12">Homodimer.</text>
</comment>
<comment type="catalytic activity">
    <reaction evidence="12">
        <text>Hydrolysis of Ala-|-Gly bond in repressor LexA.</text>
        <dbReference type="EC" id="3.4.21.88"/>
    </reaction>
</comment>
<dbReference type="SUPFAM" id="SSF46785">
    <property type="entry name" value="Winged helix' DNA-binding domain"/>
    <property type="match status" value="1"/>
</dbReference>
<evidence type="ECO:0000256" key="7">
    <source>
        <dbReference type="ARBA" id="ARBA00023015"/>
    </source>
</evidence>
<evidence type="ECO:0000256" key="4">
    <source>
        <dbReference type="ARBA" id="ARBA00022763"/>
    </source>
</evidence>
<dbReference type="PANTHER" id="PTHR33516">
    <property type="entry name" value="LEXA REPRESSOR"/>
    <property type="match status" value="1"/>
</dbReference>
<evidence type="ECO:0000256" key="10">
    <source>
        <dbReference type="ARBA" id="ARBA00023204"/>
    </source>
</evidence>
<comment type="caution">
    <text evidence="16">The sequence shown here is derived from an EMBL/GenBank/DDBJ whole genome shotgun (WGS) entry which is preliminary data.</text>
</comment>
<keyword evidence="6 12" id="KW-0068">Autocatalytic cleavage</keyword>
<dbReference type="InterPro" id="IPR036388">
    <property type="entry name" value="WH-like_DNA-bd_sf"/>
</dbReference>
<feature type="domain" description="Peptidase S24/S26A/S26B/S26C" evidence="14">
    <location>
        <begin position="90"/>
        <end position="201"/>
    </location>
</feature>
<dbReference type="Pfam" id="PF00717">
    <property type="entry name" value="Peptidase_S24"/>
    <property type="match status" value="1"/>
</dbReference>
<keyword evidence="8 12" id="KW-0238">DNA-binding</keyword>
<dbReference type="InterPro" id="IPR006200">
    <property type="entry name" value="LexA"/>
</dbReference>
<comment type="similarity">
    <text evidence="1 12 13">Belongs to the peptidase S24 family.</text>
</comment>
<dbReference type="InterPro" id="IPR036286">
    <property type="entry name" value="LexA/Signal_pep-like_sf"/>
</dbReference>
<evidence type="ECO:0000256" key="9">
    <source>
        <dbReference type="ARBA" id="ARBA00023163"/>
    </source>
</evidence>
<dbReference type="Proteomes" id="UP001519342">
    <property type="component" value="Unassembled WGS sequence"/>
</dbReference>